<dbReference type="GO" id="GO:0009425">
    <property type="term" value="C:bacterial-type flagellum basal body"/>
    <property type="evidence" value="ECO:0007669"/>
    <property type="project" value="InterPro"/>
</dbReference>
<feature type="domain" description="Flagellar motor switch protein FliN-like C-terminal" evidence="8">
    <location>
        <begin position="216"/>
        <end position="286"/>
    </location>
</feature>
<feature type="compositionally biased region" description="Acidic residues" evidence="7">
    <location>
        <begin position="90"/>
        <end position="102"/>
    </location>
</feature>
<dbReference type="GO" id="GO:0005886">
    <property type="term" value="C:plasma membrane"/>
    <property type="evidence" value="ECO:0007669"/>
    <property type="project" value="UniProtKB-SubCell"/>
</dbReference>
<proteinExistence type="inferred from homology"/>
<dbReference type="GO" id="GO:0071973">
    <property type="term" value="P:bacterial-type flagellum-dependent cell motility"/>
    <property type="evidence" value="ECO:0007669"/>
    <property type="project" value="InterPro"/>
</dbReference>
<dbReference type="GO" id="GO:0003774">
    <property type="term" value="F:cytoskeletal motor activity"/>
    <property type="evidence" value="ECO:0007669"/>
    <property type="project" value="InterPro"/>
</dbReference>
<gene>
    <name evidence="9" type="ORF">CMN54_11370</name>
</gene>
<reference evidence="10" key="1">
    <citation type="submission" date="2017-09" db="EMBL/GenBank/DDBJ databases">
        <title>The Reconstruction of 2,631 Draft Metagenome-Assembled Genomes from the Global Oceans.</title>
        <authorList>
            <person name="Tully B.J."/>
            <person name="Graham E.D."/>
            <person name="Heidelberg J.F."/>
        </authorList>
    </citation>
    <scope>NUCLEOTIDE SEQUENCE [LARGE SCALE GENOMIC DNA]</scope>
</reference>
<keyword evidence="6" id="KW-0472">Membrane</keyword>
<dbReference type="InterPro" id="IPR001172">
    <property type="entry name" value="FliN_T3SS_HrcQb"/>
</dbReference>
<comment type="subcellular location">
    <subcellularLocation>
        <location evidence="1">Cell membrane</location>
        <topology evidence="1">Peripheral membrane protein</topology>
        <orientation evidence="1">Cytoplasmic side</orientation>
    </subcellularLocation>
</comment>
<dbReference type="InterPro" id="IPR036429">
    <property type="entry name" value="SpoA-like_sf"/>
</dbReference>
<dbReference type="GO" id="GO:0006935">
    <property type="term" value="P:chemotaxis"/>
    <property type="evidence" value="ECO:0007669"/>
    <property type="project" value="UniProtKB-KW"/>
</dbReference>
<dbReference type="Proteomes" id="UP000226525">
    <property type="component" value="Unassembled WGS sequence"/>
</dbReference>
<comment type="caution">
    <text evidence="9">The sequence shown here is derived from an EMBL/GenBank/DDBJ whole genome shotgun (WGS) entry which is preliminary data.</text>
</comment>
<evidence type="ECO:0000256" key="3">
    <source>
        <dbReference type="ARBA" id="ARBA00022475"/>
    </source>
</evidence>
<evidence type="ECO:0000256" key="5">
    <source>
        <dbReference type="ARBA" id="ARBA00022779"/>
    </source>
</evidence>
<organism evidence="9 10">
    <name type="scientific">SAR324 cluster bacterium</name>
    <dbReference type="NCBI Taxonomy" id="2024889"/>
    <lineage>
        <taxon>Bacteria</taxon>
        <taxon>Deltaproteobacteria</taxon>
        <taxon>SAR324 cluster</taxon>
    </lineage>
</organism>
<keyword evidence="5" id="KW-0283">Flagellar rotation</keyword>
<dbReference type="AlphaFoldDB" id="A0A2D6YLD8"/>
<feature type="compositionally biased region" description="Acidic residues" evidence="7">
    <location>
        <begin position="1"/>
        <end position="27"/>
    </location>
</feature>
<dbReference type="Pfam" id="PF01052">
    <property type="entry name" value="FliMN_C"/>
    <property type="match status" value="1"/>
</dbReference>
<evidence type="ECO:0000256" key="1">
    <source>
        <dbReference type="ARBA" id="ARBA00004413"/>
    </source>
</evidence>
<keyword evidence="4" id="KW-0145">Chemotaxis</keyword>
<evidence type="ECO:0000259" key="8">
    <source>
        <dbReference type="Pfam" id="PF01052"/>
    </source>
</evidence>
<protein>
    <recommendedName>
        <fullName evidence="8">Flagellar motor switch protein FliN-like C-terminal domain-containing protein</fullName>
    </recommendedName>
</protein>
<feature type="compositionally biased region" description="Acidic residues" evidence="7">
    <location>
        <begin position="115"/>
        <end position="131"/>
    </location>
</feature>
<evidence type="ECO:0000313" key="9">
    <source>
        <dbReference type="EMBL" id="MAH64021.1"/>
    </source>
</evidence>
<comment type="similarity">
    <text evidence="2">Belongs to the FliN/MopA/SpaO family.</text>
</comment>
<evidence type="ECO:0000313" key="10">
    <source>
        <dbReference type="Proteomes" id="UP000226525"/>
    </source>
</evidence>
<feature type="compositionally biased region" description="Acidic residues" evidence="7">
    <location>
        <begin position="38"/>
        <end position="54"/>
    </location>
</feature>
<dbReference type="SUPFAM" id="SSF101801">
    <property type="entry name" value="Surface presentation of antigens (SPOA)"/>
    <property type="match status" value="1"/>
</dbReference>
<dbReference type="InterPro" id="IPR001543">
    <property type="entry name" value="FliN-like_C"/>
</dbReference>
<evidence type="ECO:0000256" key="7">
    <source>
        <dbReference type="SAM" id="MobiDB-lite"/>
    </source>
</evidence>
<evidence type="ECO:0000256" key="4">
    <source>
        <dbReference type="ARBA" id="ARBA00022500"/>
    </source>
</evidence>
<keyword evidence="3" id="KW-1003">Cell membrane</keyword>
<dbReference type="PANTHER" id="PTHR43484:SF1">
    <property type="entry name" value="FLAGELLAR MOTOR SWITCH PROTEIN FLIN"/>
    <property type="match status" value="1"/>
</dbReference>
<dbReference type="InterPro" id="IPR051469">
    <property type="entry name" value="FliN/MopA/SpaO"/>
</dbReference>
<accession>A0A2D6YLD8</accession>
<evidence type="ECO:0000256" key="2">
    <source>
        <dbReference type="ARBA" id="ARBA00009226"/>
    </source>
</evidence>
<dbReference type="Gene3D" id="2.30.330.10">
    <property type="entry name" value="SpoA-like"/>
    <property type="match status" value="1"/>
</dbReference>
<dbReference type="PRINTS" id="PR00956">
    <property type="entry name" value="FLGMOTORFLIN"/>
</dbReference>
<feature type="region of interest" description="Disordered" evidence="7">
    <location>
        <begin position="1"/>
        <end position="149"/>
    </location>
</feature>
<sequence>MAENGDDLSLDGFDTDDNGLSFDDMDLDSGMSEGSELGFDDGSTEASSDSDEFESLGTDDSGDSDDELLSALSEDAPVDEPETVSADAEMQFDVDGSADDLQEMSMDTEPVGGGDESEATAELEKESEEDPFAAHLNEDDPGFSPEIEEDDEADPFLTSADPVSSDIEEVVEPESDQTILEEVPSVVAAAAGIAAVGIIAENSAQVTGEMSVGTELLMNVHHEATVEIARTRLTGEEITQLTHGSVIELDKSAGEPVDIVLNGKLVAHGEIVVINREKLGVRIIGIHQG</sequence>
<evidence type="ECO:0000256" key="6">
    <source>
        <dbReference type="ARBA" id="ARBA00023136"/>
    </source>
</evidence>
<dbReference type="PANTHER" id="PTHR43484">
    <property type="match status" value="1"/>
</dbReference>
<name>A0A2D6YLD8_9DELT</name>
<dbReference type="EMBL" id="NZEX01000128">
    <property type="protein sequence ID" value="MAH64021.1"/>
    <property type="molecule type" value="Genomic_DNA"/>
</dbReference>